<dbReference type="Proteomes" id="UP000266673">
    <property type="component" value="Unassembled WGS sequence"/>
</dbReference>
<protein>
    <recommendedName>
        <fullName evidence="2">HMG box domain-containing protein</fullName>
    </recommendedName>
</protein>
<evidence type="ECO:0000256" key="1">
    <source>
        <dbReference type="PROSITE-ProRule" id="PRU00267"/>
    </source>
</evidence>
<dbReference type="GO" id="GO:0003677">
    <property type="term" value="F:DNA binding"/>
    <property type="evidence" value="ECO:0007669"/>
    <property type="project" value="UniProtKB-UniRule"/>
</dbReference>
<dbReference type="OrthoDB" id="6247875at2759"/>
<sequence>MYKTLILELNLEESAIWNPQFSLRQLIGQRKKPNKSPPRPPNAFFLFKNNLMLAARQSGHRLTMTHLCRVASKIWENSPKELKSIYGNLALEAHSLHIKDFPGYTYKPGKKELFKAYEPVSKQRRQRAVRAVNLISQTDESNSSRFTDQKTAQMLEDAQHPHDTQIHPYYESTESTFYVDSGFFVDSEIMNMYLRLEDEAQLKSML</sequence>
<evidence type="ECO:0000313" key="3">
    <source>
        <dbReference type="EMBL" id="RIB23266.1"/>
    </source>
</evidence>
<feature type="domain" description="HMG box" evidence="2">
    <location>
        <begin position="37"/>
        <end position="105"/>
    </location>
</feature>
<gene>
    <name evidence="3" type="ORF">C2G38_2073341</name>
</gene>
<comment type="caution">
    <text evidence="3">The sequence shown here is derived from an EMBL/GenBank/DDBJ whole genome shotgun (WGS) entry which is preliminary data.</text>
</comment>
<dbReference type="Pfam" id="PF00505">
    <property type="entry name" value="HMG_box"/>
    <property type="match status" value="1"/>
</dbReference>
<dbReference type="InterPro" id="IPR009071">
    <property type="entry name" value="HMG_box_dom"/>
</dbReference>
<reference evidence="3 4" key="1">
    <citation type="submission" date="2018-06" db="EMBL/GenBank/DDBJ databases">
        <title>Comparative genomics reveals the genomic features of Rhizophagus irregularis, R. cerebriforme, R. diaphanum and Gigaspora rosea, and their symbiotic lifestyle signature.</title>
        <authorList>
            <person name="Morin E."/>
            <person name="San Clemente H."/>
            <person name="Chen E.C.H."/>
            <person name="De La Providencia I."/>
            <person name="Hainaut M."/>
            <person name="Kuo A."/>
            <person name="Kohler A."/>
            <person name="Murat C."/>
            <person name="Tang N."/>
            <person name="Roy S."/>
            <person name="Loubradou J."/>
            <person name="Henrissat B."/>
            <person name="Grigoriev I.V."/>
            <person name="Corradi N."/>
            <person name="Roux C."/>
            <person name="Martin F.M."/>
        </authorList>
    </citation>
    <scope>NUCLEOTIDE SEQUENCE [LARGE SCALE GENOMIC DNA]</scope>
    <source>
        <strain evidence="3 4">DAOM 194757</strain>
    </source>
</reference>
<evidence type="ECO:0000259" key="2">
    <source>
        <dbReference type="PROSITE" id="PS50118"/>
    </source>
</evidence>
<dbReference type="EMBL" id="QKWP01000271">
    <property type="protein sequence ID" value="RIB23266.1"/>
    <property type="molecule type" value="Genomic_DNA"/>
</dbReference>
<dbReference type="GO" id="GO:0005634">
    <property type="term" value="C:nucleus"/>
    <property type="evidence" value="ECO:0007669"/>
    <property type="project" value="UniProtKB-UniRule"/>
</dbReference>
<keyword evidence="1" id="KW-0539">Nucleus</keyword>
<evidence type="ECO:0000313" key="4">
    <source>
        <dbReference type="Proteomes" id="UP000266673"/>
    </source>
</evidence>
<dbReference type="InterPro" id="IPR036910">
    <property type="entry name" value="HMG_box_dom_sf"/>
</dbReference>
<name>A0A397VW75_9GLOM</name>
<proteinExistence type="predicted"/>
<keyword evidence="4" id="KW-1185">Reference proteome</keyword>
<accession>A0A397VW75</accession>
<dbReference type="SUPFAM" id="SSF47095">
    <property type="entry name" value="HMG-box"/>
    <property type="match status" value="1"/>
</dbReference>
<organism evidence="3 4">
    <name type="scientific">Gigaspora rosea</name>
    <dbReference type="NCBI Taxonomy" id="44941"/>
    <lineage>
        <taxon>Eukaryota</taxon>
        <taxon>Fungi</taxon>
        <taxon>Fungi incertae sedis</taxon>
        <taxon>Mucoromycota</taxon>
        <taxon>Glomeromycotina</taxon>
        <taxon>Glomeromycetes</taxon>
        <taxon>Diversisporales</taxon>
        <taxon>Gigasporaceae</taxon>
        <taxon>Gigaspora</taxon>
    </lineage>
</organism>
<dbReference type="AlphaFoldDB" id="A0A397VW75"/>
<dbReference type="Gene3D" id="1.10.30.10">
    <property type="entry name" value="High mobility group box domain"/>
    <property type="match status" value="1"/>
</dbReference>
<feature type="DNA-binding region" description="HMG box" evidence="1">
    <location>
        <begin position="37"/>
        <end position="105"/>
    </location>
</feature>
<keyword evidence="1" id="KW-0238">DNA-binding</keyword>
<dbReference type="PROSITE" id="PS50118">
    <property type="entry name" value="HMG_BOX_2"/>
    <property type="match status" value="1"/>
</dbReference>